<keyword evidence="1" id="KW-0472">Membrane</keyword>
<gene>
    <name evidence="2" type="ORF">FX988_02381</name>
</gene>
<evidence type="ECO:0000256" key="1">
    <source>
        <dbReference type="SAM" id="Phobius"/>
    </source>
</evidence>
<keyword evidence="1" id="KW-1133">Transmembrane helix</keyword>
<dbReference type="EMBL" id="CP047656">
    <property type="protein sequence ID" value="QHJ12130.1"/>
    <property type="molecule type" value="Genomic_DNA"/>
</dbReference>
<dbReference type="RefSeq" id="WP_201751589.1">
    <property type="nucleotide sequence ID" value="NZ_CP047656.1"/>
</dbReference>
<evidence type="ECO:0000313" key="2">
    <source>
        <dbReference type="EMBL" id="QHJ12130.1"/>
    </source>
</evidence>
<protein>
    <submittedName>
        <fullName evidence="2">Uncharacterized protein</fullName>
    </submittedName>
</protein>
<proteinExistence type="predicted"/>
<accession>A0A857JLY3</accession>
<dbReference type="KEGG" id="pmes:FX988_02381"/>
<dbReference type="Proteomes" id="UP000464524">
    <property type="component" value="Chromosome"/>
</dbReference>
<sequence>MFDHNTLITLLFAPVVAYIAGAVLFSIITSLQESISTSSGPTGSHINSGHSV</sequence>
<keyword evidence="1" id="KW-0812">Transmembrane</keyword>
<organism evidence="2 3">
    <name type="scientific">Paraglaciecola mesophila</name>
    <dbReference type="NCBI Taxonomy" id="197222"/>
    <lineage>
        <taxon>Bacteria</taxon>
        <taxon>Pseudomonadati</taxon>
        <taxon>Pseudomonadota</taxon>
        <taxon>Gammaproteobacteria</taxon>
        <taxon>Alteromonadales</taxon>
        <taxon>Alteromonadaceae</taxon>
        <taxon>Paraglaciecola</taxon>
    </lineage>
</organism>
<reference evidence="2 3" key="1">
    <citation type="submission" date="2019-12" db="EMBL/GenBank/DDBJ databases">
        <title>Genome sequencing and assembly of endphytes of Porphyra tenera.</title>
        <authorList>
            <person name="Park J.M."/>
            <person name="Shin R."/>
            <person name="Jo S.H."/>
        </authorList>
    </citation>
    <scope>NUCLEOTIDE SEQUENCE [LARGE SCALE GENOMIC DNA]</scope>
    <source>
        <strain evidence="2 3">GPM4</strain>
    </source>
</reference>
<feature type="transmembrane region" description="Helical" evidence="1">
    <location>
        <begin position="6"/>
        <end position="28"/>
    </location>
</feature>
<keyword evidence="3" id="KW-1185">Reference proteome</keyword>
<evidence type="ECO:0000313" key="3">
    <source>
        <dbReference type="Proteomes" id="UP000464524"/>
    </source>
</evidence>
<dbReference type="AlphaFoldDB" id="A0A857JLY3"/>
<name>A0A857JLY3_9ALTE</name>